<feature type="region of interest" description="Disordered" evidence="9">
    <location>
        <begin position="1"/>
        <end position="33"/>
    </location>
</feature>
<dbReference type="GO" id="GO:0042910">
    <property type="term" value="F:xenobiotic transmembrane transporter activity"/>
    <property type="evidence" value="ECO:0007669"/>
    <property type="project" value="InterPro"/>
</dbReference>
<evidence type="ECO:0000313" key="12">
    <source>
        <dbReference type="EMBL" id="OIV35267.1"/>
    </source>
</evidence>
<dbReference type="Gene3D" id="1.20.1720.10">
    <property type="entry name" value="Multidrug resistance protein D"/>
    <property type="match status" value="1"/>
</dbReference>
<comment type="caution">
    <text evidence="12">The sequence shown here is derived from an EMBL/GenBank/DDBJ whole genome shotgun (WGS) entry which is preliminary data.</text>
</comment>
<dbReference type="InterPro" id="IPR036259">
    <property type="entry name" value="MFS_trans_sf"/>
</dbReference>
<dbReference type="GO" id="GO:1990961">
    <property type="term" value="P:xenobiotic detoxification by transmembrane export across the plasma membrane"/>
    <property type="evidence" value="ECO:0007669"/>
    <property type="project" value="InterPro"/>
</dbReference>
<protein>
    <submittedName>
        <fullName evidence="12">Bcr/CflA family drug resistance efflux transporter</fullName>
    </submittedName>
</protein>
<dbReference type="InterPro" id="IPR011701">
    <property type="entry name" value="MFS"/>
</dbReference>
<evidence type="ECO:0000256" key="4">
    <source>
        <dbReference type="ARBA" id="ARBA00022448"/>
    </source>
</evidence>
<comment type="subcellular location">
    <subcellularLocation>
        <location evidence="1">Cell membrane</location>
        <topology evidence="1">Multi-pass membrane protein</topology>
    </subcellularLocation>
</comment>
<dbReference type="PRINTS" id="PR01035">
    <property type="entry name" value="TCRTETA"/>
</dbReference>
<gene>
    <name evidence="12" type="ORF">BIV57_22455</name>
</gene>
<feature type="transmembrane region" description="Helical" evidence="10">
    <location>
        <begin position="245"/>
        <end position="264"/>
    </location>
</feature>
<dbReference type="CDD" id="cd17320">
    <property type="entry name" value="MFS_MdfA_MDR_like"/>
    <property type="match status" value="1"/>
</dbReference>
<feature type="transmembrane region" description="Helical" evidence="10">
    <location>
        <begin position="284"/>
        <end position="301"/>
    </location>
</feature>
<dbReference type="Proteomes" id="UP000243342">
    <property type="component" value="Unassembled WGS sequence"/>
</dbReference>
<dbReference type="Pfam" id="PF07690">
    <property type="entry name" value="MFS_1"/>
    <property type="match status" value="1"/>
</dbReference>
<feature type="transmembrane region" description="Helical" evidence="10">
    <location>
        <begin position="166"/>
        <end position="185"/>
    </location>
</feature>
<evidence type="ECO:0000256" key="10">
    <source>
        <dbReference type="SAM" id="Phobius"/>
    </source>
</evidence>
<name>A0A1J7B9E9_9ACTN</name>
<dbReference type="EMBL" id="MLCF01000172">
    <property type="protein sequence ID" value="OIV35267.1"/>
    <property type="molecule type" value="Genomic_DNA"/>
</dbReference>
<comment type="similarity">
    <text evidence="3">Belongs to the major facilitator superfamily. TCR/Tet family.</text>
</comment>
<comment type="similarity">
    <text evidence="2">Belongs to the major facilitator superfamily. Bcr/CmlA family.</text>
</comment>
<keyword evidence="8 10" id="KW-0472">Membrane</keyword>
<dbReference type="InterPro" id="IPR001958">
    <property type="entry name" value="Tet-R_TetA/multi-R_MdtG-like"/>
</dbReference>
<feature type="transmembrane region" description="Helical" evidence="10">
    <location>
        <begin position="77"/>
        <end position="97"/>
    </location>
</feature>
<dbReference type="STRING" id="1428644.BIV57_22455"/>
<keyword evidence="4" id="KW-0813">Transport</keyword>
<dbReference type="NCBIfam" id="NF008314">
    <property type="entry name" value="PRK11102.1"/>
    <property type="match status" value="1"/>
</dbReference>
<dbReference type="PANTHER" id="PTHR23502:SF132">
    <property type="entry name" value="POLYAMINE TRANSPORTER 2-RELATED"/>
    <property type="match status" value="1"/>
</dbReference>
<dbReference type="RefSeq" id="WP_071658772.1">
    <property type="nucleotide sequence ID" value="NZ_MLCF01000172.1"/>
</dbReference>
<keyword evidence="7 10" id="KW-1133">Transmembrane helix</keyword>
<dbReference type="AlphaFoldDB" id="A0A1J7B9E9"/>
<dbReference type="PANTHER" id="PTHR23502">
    <property type="entry name" value="MAJOR FACILITATOR SUPERFAMILY"/>
    <property type="match status" value="1"/>
</dbReference>
<reference evidence="12 13" key="1">
    <citation type="submission" date="2016-10" db="EMBL/GenBank/DDBJ databases">
        <title>Genome sequence of Streptomyces gilvigriseus MUSC 26.</title>
        <authorList>
            <person name="Lee L.-H."/>
            <person name="Ser H.-L."/>
        </authorList>
    </citation>
    <scope>NUCLEOTIDE SEQUENCE [LARGE SCALE GENOMIC DNA]</scope>
    <source>
        <strain evidence="12 13">MUSC 26</strain>
    </source>
</reference>
<feature type="transmembrane region" description="Helical" evidence="10">
    <location>
        <begin position="109"/>
        <end position="129"/>
    </location>
</feature>
<proteinExistence type="inferred from homology"/>
<organism evidence="12 13">
    <name type="scientific">Mangrovactinospora gilvigrisea</name>
    <dbReference type="NCBI Taxonomy" id="1428644"/>
    <lineage>
        <taxon>Bacteria</taxon>
        <taxon>Bacillati</taxon>
        <taxon>Actinomycetota</taxon>
        <taxon>Actinomycetes</taxon>
        <taxon>Kitasatosporales</taxon>
        <taxon>Streptomycetaceae</taxon>
        <taxon>Mangrovactinospora</taxon>
    </lineage>
</organism>
<dbReference type="PROSITE" id="PS00216">
    <property type="entry name" value="SUGAR_TRANSPORT_1"/>
    <property type="match status" value="1"/>
</dbReference>
<evidence type="ECO:0000259" key="11">
    <source>
        <dbReference type="PROSITE" id="PS50850"/>
    </source>
</evidence>
<dbReference type="GO" id="GO:0005886">
    <property type="term" value="C:plasma membrane"/>
    <property type="evidence" value="ECO:0007669"/>
    <property type="project" value="UniProtKB-SubCell"/>
</dbReference>
<feature type="transmembrane region" description="Helical" evidence="10">
    <location>
        <begin position="377"/>
        <end position="396"/>
    </location>
</feature>
<dbReference type="InterPro" id="IPR004812">
    <property type="entry name" value="Efflux_drug-R_Bcr/CmlA"/>
</dbReference>
<feature type="compositionally biased region" description="Pro residues" evidence="9">
    <location>
        <begin position="18"/>
        <end position="28"/>
    </location>
</feature>
<sequence>MPRPERSTSAAASAAPHLPVPSSAPTPPAEHRGRKTATGALLVFTLGSLTALPPLSIDMYIPALPTVTHALHSDASTVQLTLTACLAGLALGQLVLGPLSDSWGRRRPLVAGMVLFVIASLLCAVAPTAPMLTGLRLIQGASGAAGVVIARAIVRDLYSGVAAARYFSSLMLVSGVAPIAAPVIGGQLLRITSWRGIFVLLVVLGSLILLLAAIKLPETLPPERRHRGGLRTALRTMRGLGADRVFSGYVLAGGITFAAMFAYISGSSFVVQDVYHASPQTYSLLFGVNSVGIVAMGQLNGRVLVRRFSLVRLLGTGIALALAAGVGLLLVVSLTDAGLTAVAVLLWLMVASMGMVMPNATALALGRADHSAGSASALLGTLQFLIGAAAAPLVGLGGTGSALPMAIVITGATVLAMAVFLTLCRPWQHTHPADA</sequence>
<feature type="transmembrane region" description="Helical" evidence="10">
    <location>
        <begin position="402"/>
        <end position="423"/>
    </location>
</feature>
<dbReference type="InterPro" id="IPR005829">
    <property type="entry name" value="Sugar_transporter_CS"/>
</dbReference>
<feature type="transmembrane region" description="Helical" evidence="10">
    <location>
        <begin position="313"/>
        <end position="335"/>
    </location>
</feature>
<feature type="transmembrane region" description="Helical" evidence="10">
    <location>
        <begin position="197"/>
        <end position="217"/>
    </location>
</feature>
<evidence type="ECO:0000256" key="2">
    <source>
        <dbReference type="ARBA" id="ARBA00006236"/>
    </source>
</evidence>
<evidence type="ECO:0000256" key="3">
    <source>
        <dbReference type="ARBA" id="ARBA00007520"/>
    </source>
</evidence>
<accession>A0A1J7B9E9</accession>
<evidence type="ECO:0000256" key="7">
    <source>
        <dbReference type="ARBA" id="ARBA00022989"/>
    </source>
</evidence>
<feature type="transmembrane region" description="Helical" evidence="10">
    <location>
        <begin position="135"/>
        <end position="154"/>
    </location>
</feature>
<evidence type="ECO:0000256" key="8">
    <source>
        <dbReference type="ARBA" id="ARBA00023136"/>
    </source>
</evidence>
<dbReference type="PROSITE" id="PS50850">
    <property type="entry name" value="MFS"/>
    <property type="match status" value="1"/>
</dbReference>
<dbReference type="NCBIfam" id="TIGR00710">
    <property type="entry name" value="efflux_Bcr_CflA"/>
    <property type="match status" value="1"/>
</dbReference>
<evidence type="ECO:0000313" key="13">
    <source>
        <dbReference type="Proteomes" id="UP000243342"/>
    </source>
</evidence>
<keyword evidence="13" id="KW-1185">Reference proteome</keyword>
<keyword evidence="6 10" id="KW-0812">Transmembrane</keyword>
<dbReference type="InterPro" id="IPR020846">
    <property type="entry name" value="MFS_dom"/>
</dbReference>
<feature type="transmembrane region" description="Helical" evidence="10">
    <location>
        <begin position="39"/>
        <end position="57"/>
    </location>
</feature>
<evidence type="ECO:0000256" key="1">
    <source>
        <dbReference type="ARBA" id="ARBA00004651"/>
    </source>
</evidence>
<dbReference type="OrthoDB" id="9814303at2"/>
<keyword evidence="5" id="KW-1003">Cell membrane</keyword>
<dbReference type="SUPFAM" id="SSF103473">
    <property type="entry name" value="MFS general substrate transporter"/>
    <property type="match status" value="1"/>
</dbReference>
<feature type="transmembrane region" description="Helical" evidence="10">
    <location>
        <begin position="341"/>
        <end position="365"/>
    </location>
</feature>
<dbReference type="FunFam" id="1.20.1720.10:FF:000005">
    <property type="entry name" value="Bcr/CflA family efflux transporter"/>
    <property type="match status" value="1"/>
</dbReference>
<evidence type="ECO:0000256" key="5">
    <source>
        <dbReference type="ARBA" id="ARBA00022475"/>
    </source>
</evidence>
<evidence type="ECO:0000256" key="9">
    <source>
        <dbReference type="SAM" id="MobiDB-lite"/>
    </source>
</evidence>
<evidence type="ECO:0000256" key="6">
    <source>
        <dbReference type="ARBA" id="ARBA00022692"/>
    </source>
</evidence>
<feature type="domain" description="Major facilitator superfamily (MFS) profile" evidence="11">
    <location>
        <begin position="40"/>
        <end position="429"/>
    </location>
</feature>